<evidence type="ECO:0000313" key="2">
    <source>
        <dbReference type="EMBL" id="WGD44138.1"/>
    </source>
</evidence>
<evidence type="ECO:0000313" key="3">
    <source>
        <dbReference type="Proteomes" id="UP001216440"/>
    </source>
</evidence>
<reference evidence="2 3" key="1">
    <citation type="submission" date="2023-03" db="EMBL/GenBank/DDBJ databases">
        <authorList>
            <person name="Mo P."/>
        </authorList>
    </citation>
    <scope>NUCLEOTIDE SEQUENCE [LARGE SCALE GENOMIC DNA]</scope>
    <source>
        <strain evidence="2 3">HUAS 5</strain>
    </source>
</reference>
<sequence length="157" mass="16462">MTVAVTALAGCVTVQRPPAAGPPAGVPHPTVPHLDGRARTQVVQAPAREALEMIAPSRPTEPPASPAHRATPAASAPTPAPERTAPSEARDRRTAPARPATGRTPPPKRPAPHASGASEKVRRDMREQADVCALGRKYGRWQADSPQSAICEQAYGR</sequence>
<dbReference type="EMBL" id="CP121682">
    <property type="protein sequence ID" value="WGD44138.1"/>
    <property type="molecule type" value="Genomic_DNA"/>
</dbReference>
<feature type="compositionally biased region" description="Basic and acidic residues" evidence="1">
    <location>
        <begin position="119"/>
        <end position="128"/>
    </location>
</feature>
<gene>
    <name evidence="2" type="ORF">PYS65_30610</name>
</gene>
<evidence type="ECO:0000256" key="1">
    <source>
        <dbReference type="SAM" id="MobiDB-lite"/>
    </source>
</evidence>
<dbReference type="Proteomes" id="UP001216440">
    <property type="component" value="Chromosome"/>
</dbReference>
<feature type="region of interest" description="Disordered" evidence="1">
    <location>
        <begin position="13"/>
        <end position="128"/>
    </location>
</feature>
<feature type="compositionally biased region" description="Pro residues" evidence="1">
    <location>
        <begin position="19"/>
        <end position="30"/>
    </location>
</feature>
<proteinExistence type="predicted"/>
<accession>A0ABY8KCC0</accession>
<protein>
    <recommendedName>
        <fullName evidence="4">Lipoprotein</fullName>
    </recommendedName>
</protein>
<dbReference type="RefSeq" id="WP_279337172.1">
    <property type="nucleotide sequence ID" value="NZ_CP121682.1"/>
</dbReference>
<evidence type="ECO:0008006" key="4">
    <source>
        <dbReference type="Google" id="ProtNLM"/>
    </source>
</evidence>
<organism evidence="2 3">
    <name type="scientific">Streptomyces cathayae</name>
    <dbReference type="NCBI Taxonomy" id="3031124"/>
    <lineage>
        <taxon>Bacteria</taxon>
        <taxon>Bacillati</taxon>
        <taxon>Actinomycetota</taxon>
        <taxon>Actinomycetes</taxon>
        <taxon>Kitasatosporales</taxon>
        <taxon>Streptomycetaceae</taxon>
        <taxon>Streptomyces</taxon>
    </lineage>
</organism>
<name>A0ABY8KCC0_9ACTN</name>
<feature type="compositionally biased region" description="Low complexity" evidence="1">
    <location>
        <begin position="66"/>
        <end position="87"/>
    </location>
</feature>
<keyword evidence="3" id="KW-1185">Reference proteome</keyword>